<dbReference type="PANTHER" id="PTHR48122">
    <property type="entry name" value="CENTROMERE PROTEIN H"/>
    <property type="match status" value="1"/>
</dbReference>
<dbReference type="GO" id="GO:0007059">
    <property type="term" value="P:chromosome segregation"/>
    <property type="evidence" value="ECO:0007669"/>
    <property type="project" value="TreeGrafter"/>
</dbReference>
<evidence type="ECO:0000256" key="2">
    <source>
        <dbReference type="ARBA" id="ARBA00004629"/>
    </source>
</evidence>
<protein>
    <submittedName>
        <fullName evidence="11">Centromere protein H</fullName>
    </submittedName>
</protein>
<gene>
    <name evidence="11" type="primary">CENPH</name>
</gene>
<dbReference type="GO" id="GO:0007052">
    <property type="term" value="P:mitotic spindle organization"/>
    <property type="evidence" value="ECO:0007669"/>
    <property type="project" value="TreeGrafter"/>
</dbReference>
<evidence type="ECO:0000256" key="6">
    <source>
        <dbReference type="ARBA" id="ARBA00023328"/>
    </source>
</evidence>
<evidence type="ECO:0000256" key="4">
    <source>
        <dbReference type="ARBA" id="ARBA00022838"/>
    </source>
</evidence>
<dbReference type="GO" id="GO:0005634">
    <property type="term" value="C:nucleus"/>
    <property type="evidence" value="ECO:0007669"/>
    <property type="project" value="UniProtKB-SubCell"/>
</dbReference>
<evidence type="ECO:0000256" key="1">
    <source>
        <dbReference type="ARBA" id="ARBA00004123"/>
    </source>
</evidence>
<keyword evidence="3" id="KW-0158">Chromosome</keyword>
<dbReference type="Proteomes" id="UP000594220">
    <property type="component" value="Unplaced"/>
</dbReference>
<evidence type="ECO:0000259" key="10">
    <source>
        <dbReference type="Pfam" id="PF05837"/>
    </source>
</evidence>
<feature type="coiled-coil region" evidence="8">
    <location>
        <begin position="113"/>
        <end position="140"/>
    </location>
</feature>
<reference evidence="11" key="2">
    <citation type="submission" date="2025-09" db="UniProtKB">
        <authorList>
            <consortium name="Ensembl"/>
        </authorList>
    </citation>
    <scope>IDENTIFICATION</scope>
</reference>
<accession>A0A7M4FH89</accession>
<keyword evidence="5" id="KW-0539">Nucleus</keyword>
<feature type="domain" description="Centromere protein H C-terminal" evidence="10">
    <location>
        <begin position="73"/>
        <end position="191"/>
    </location>
</feature>
<dbReference type="GO" id="GO:0043515">
    <property type="term" value="F:kinetochore binding"/>
    <property type="evidence" value="ECO:0007669"/>
    <property type="project" value="TreeGrafter"/>
</dbReference>
<dbReference type="Pfam" id="PF05837">
    <property type="entry name" value="CENP-H"/>
    <property type="match status" value="1"/>
</dbReference>
<dbReference type="GeneTree" id="ENSGT00390000009578"/>
<feature type="region of interest" description="Disordered" evidence="9">
    <location>
        <begin position="1"/>
        <end position="25"/>
    </location>
</feature>
<dbReference type="GO" id="GO:0000776">
    <property type="term" value="C:kinetochore"/>
    <property type="evidence" value="ECO:0007669"/>
    <property type="project" value="UniProtKB-KW"/>
</dbReference>
<evidence type="ECO:0000256" key="8">
    <source>
        <dbReference type="SAM" id="Coils"/>
    </source>
</evidence>
<organism evidence="11 12">
    <name type="scientific">Crocodylus porosus</name>
    <name type="common">Saltwater crocodile</name>
    <name type="synonym">Estuarine crocodile</name>
    <dbReference type="NCBI Taxonomy" id="8502"/>
    <lineage>
        <taxon>Eukaryota</taxon>
        <taxon>Metazoa</taxon>
        <taxon>Chordata</taxon>
        <taxon>Craniata</taxon>
        <taxon>Vertebrata</taxon>
        <taxon>Euteleostomi</taxon>
        <taxon>Archelosauria</taxon>
        <taxon>Archosauria</taxon>
        <taxon>Crocodylia</taxon>
        <taxon>Longirostres</taxon>
        <taxon>Crocodylidae</taxon>
        <taxon>Crocodylus</taxon>
    </lineage>
</organism>
<evidence type="ECO:0000313" key="12">
    <source>
        <dbReference type="Proteomes" id="UP000594220"/>
    </source>
</evidence>
<comment type="subcellular location">
    <subcellularLocation>
        <location evidence="2">Chromosome</location>
        <location evidence="2">Centromere</location>
        <location evidence="2">Kinetochore</location>
    </subcellularLocation>
    <subcellularLocation>
        <location evidence="1">Nucleus</location>
    </subcellularLocation>
</comment>
<name>A0A7M4FH89_CROPO</name>
<evidence type="ECO:0000256" key="3">
    <source>
        <dbReference type="ARBA" id="ARBA00022454"/>
    </source>
</evidence>
<dbReference type="GO" id="GO:0051382">
    <property type="term" value="P:kinetochore assembly"/>
    <property type="evidence" value="ECO:0007669"/>
    <property type="project" value="InterPro"/>
</dbReference>
<reference evidence="11" key="1">
    <citation type="submission" date="2025-08" db="UniProtKB">
        <authorList>
            <consortium name="Ensembl"/>
        </authorList>
    </citation>
    <scope>IDENTIFICATION</scope>
</reference>
<evidence type="ECO:0000256" key="7">
    <source>
        <dbReference type="ARBA" id="ARBA00025735"/>
    </source>
</evidence>
<dbReference type="InterPro" id="IPR040034">
    <property type="entry name" value="CENP-H"/>
</dbReference>
<evidence type="ECO:0000256" key="5">
    <source>
        <dbReference type="ARBA" id="ARBA00023242"/>
    </source>
</evidence>
<keyword evidence="12" id="KW-1185">Reference proteome</keyword>
<sequence>MAAPRRATQRAAPSTAPAAAGPGAAKASVAGVEEKLDVLTLVRLREQLKQQFMECSTVVDAGEESIPDQVMEEGLIEAVQIMDALRTKLRQNDDESKLILETIKRILMLSTAAMESQKQAREMEEKLNDIKRKRLSLKQAGEKKLLQIRTMKKKQKEELEGIEVGEMLKRIRRNLQKETEMTTLIQNIFQVVKPHTPLIKFPDRQSTPKPKIQETLQGRVPPLHGSAVPLSVGSKQPALENISPISRVQDVPDTSELVRTLPQKYRRKTMSDEEMEFIQRGGPE</sequence>
<dbReference type="PANTHER" id="PTHR48122:SF1">
    <property type="entry name" value="CENTROMERE PROTEIN H"/>
    <property type="match status" value="1"/>
</dbReference>
<keyword evidence="8" id="KW-0175">Coiled coil</keyword>
<keyword evidence="4" id="KW-0995">Kinetochore</keyword>
<dbReference type="InterPro" id="IPR008426">
    <property type="entry name" value="CENP-H_C"/>
</dbReference>
<dbReference type="AlphaFoldDB" id="A0A7M4FH89"/>
<evidence type="ECO:0000313" key="11">
    <source>
        <dbReference type="Ensembl" id="ENSCPRP00005024933.1"/>
    </source>
</evidence>
<comment type="similarity">
    <text evidence="7">Belongs to the CENP-H/MCM16 family.</text>
</comment>
<dbReference type="Ensembl" id="ENSCPRT00005029094.1">
    <property type="protein sequence ID" value="ENSCPRP00005024933.1"/>
    <property type="gene ID" value="ENSCPRG00005017297.1"/>
</dbReference>
<evidence type="ECO:0000256" key="9">
    <source>
        <dbReference type="SAM" id="MobiDB-lite"/>
    </source>
</evidence>
<keyword evidence="6" id="KW-0137">Centromere</keyword>
<proteinExistence type="inferred from homology"/>